<dbReference type="Gene3D" id="3.40.50.410">
    <property type="entry name" value="von Willebrand factor, type A domain"/>
    <property type="match status" value="1"/>
</dbReference>
<evidence type="ECO:0000313" key="4">
    <source>
        <dbReference type="Proteomes" id="UP001152172"/>
    </source>
</evidence>
<dbReference type="RefSeq" id="WP_269921414.1">
    <property type="nucleotide sequence ID" value="NZ_JAMKBI010000003.1"/>
</dbReference>
<feature type="transmembrane region" description="Helical" evidence="1">
    <location>
        <begin position="59"/>
        <end position="80"/>
    </location>
</feature>
<keyword evidence="4" id="KW-1185">Reference proteome</keyword>
<feature type="domain" description="VWFA" evidence="2">
    <location>
        <begin position="89"/>
        <end position="273"/>
    </location>
</feature>
<dbReference type="PANTHER" id="PTHR37464:SF1">
    <property type="entry name" value="BLL2463 PROTEIN"/>
    <property type="match status" value="1"/>
</dbReference>
<keyword evidence="1" id="KW-0472">Membrane</keyword>
<comment type="caution">
    <text evidence="3">The sequence shown here is derived from an EMBL/GenBank/DDBJ whole genome shotgun (WGS) entry which is preliminary data.</text>
</comment>
<dbReference type="InterPro" id="IPR024163">
    <property type="entry name" value="Aerotolerance_reg_N"/>
</dbReference>
<organism evidence="3 4">
    <name type="scientific">Psychrobacillus psychrodurans</name>
    <dbReference type="NCBI Taxonomy" id="126157"/>
    <lineage>
        <taxon>Bacteria</taxon>
        <taxon>Bacillati</taxon>
        <taxon>Bacillota</taxon>
        <taxon>Bacilli</taxon>
        <taxon>Bacillales</taxon>
        <taxon>Bacillaceae</taxon>
        <taxon>Psychrobacillus</taxon>
    </lineage>
</organism>
<dbReference type="AlphaFoldDB" id="A0A9X3L7S1"/>
<evidence type="ECO:0000313" key="3">
    <source>
        <dbReference type="EMBL" id="MCZ8532957.1"/>
    </source>
</evidence>
<dbReference type="InterPro" id="IPR002035">
    <property type="entry name" value="VWF_A"/>
</dbReference>
<feature type="transmembrane region" description="Helical" evidence="1">
    <location>
        <begin position="6"/>
        <end position="24"/>
    </location>
</feature>
<reference evidence="3" key="1">
    <citation type="submission" date="2022-05" db="EMBL/GenBank/DDBJ databases">
        <authorList>
            <person name="Colautti A."/>
            <person name="Iacumin L."/>
        </authorList>
    </citation>
    <scope>NUCLEOTIDE SEQUENCE</scope>
    <source>
        <strain evidence="3">DSM 30747</strain>
    </source>
</reference>
<gene>
    <name evidence="3" type="ORF">M9R61_06270</name>
</gene>
<dbReference type="Proteomes" id="UP001152172">
    <property type="component" value="Unassembled WGS sequence"/>
</dbReference>
<protein>
    <submittedName>
        <fullName evidence="3">BatA and WFA domain-containing protein</fullName>
    </submittedName>
</protein>
<evidence type="ECO:0000256" key="1">
    <source>
        <dbReference type="SAM" id="Phobius"/>
    </source>
</evidence>
<keyword evidence="1" id="KW-0812">Transmembrane</keyword>
<dbReference type="Pfam" id="PF07584">
    <property type="entry name" value="BatA"/>
    <property type="match status" value="1"/>
</dbReference>
<proteinExistence type="predicted"/>
<feature type="transmembrane region" description="Helical" evidence="1">
    <location>
        <begin position="559"/>
        <end position="577"/>
    </location>
</feature>
<dbReference type="PANTHER" id="PTHR37464">
    <property type="entry name" value="BLL2463 PROTEIN"/>
    <property type="match status" value="1"/>
</dbReference>
<dbReference type="SUPFAM" id="SSF53300">
    <property type="entry name" value="vWA-like"/>
    <property type="match status" value="1"/>
</dbReference>
<dbReference type="Pfam" id="PF13519">
    <property type="entry name" value="VWA_2"/>
    <property type="match status" value="1"/>
</dbReference>
<dbReference type="PROSITE" id="PS50234">
    <property type="entry name" value="VWFA"/>
    <property type="match status" value="1"/>
</dbReference>
<accession>A0A9X3L7S1</accession>
<evidence type="ECO:0000259" key="2">
    <source>
        <dbReference type="PROSITE" id="PS50234"/>
    </source>
</evidence>
<dbReference type="InterPro" id="IPR036465">
    <property type="entry name" value="vWFA_dom_sf"/>
</dbReference>
<dbReference type="EMBL" id="JAMKBI010000003">
    <property type="protein sequence ID" value="MCZ8532957.1"/>
    <property type="molecule type" value="Genomic_DNA"/>
</dbReference>
<keyword evidence="1" id="KW-1133">Transmembrane helix</keyword>
<name>A0A9X3L7S1_9BACI</name>
<sequence>MGINQLIYAWTAIFPIAVLLYYFFRKKYVKQSVSSTLFWQEAMKETKASPYLQHLQRNALFYLQMVAMILLVLALLQPYWKTRAIAGEQIVFIVDTSATMKVNANNSTSLFEQHRKKMLELVEQLSGKPLTLITTGNEPTVLLRQETNTEQMVNEIKKLEISYEAENMSKSLDFAQSFFQNKATSVYIFTDELERQSLPLQHENVSWNVEALTTDITNVSIKRFGATETTNGISTLVQLENQSNKEFTTELTISNEEKKLMTEEVILPPKETITLSFDQLITSSYLKASIDIKDSYLLDNETIVFMQDQLTNVFIDSSIHSLVRTAFQSLDINVSSVPSEQVELLKEKGIIVTNQFGIDDGNEKPTLYIGRNDVSPKEVNGIVKTNESPLFAFADLSDIYVSSLYPPVDGYTTIATVGENPFIQTSETGDIIILADIQMTDWPLSPTFPLFMWSVKEYLSAGSDYIGTFTPNERKPLSLGATEEWEIYTMGDEYEYTIENGGKFLAPSEPGLYALRSNDIVKNLSVILPQEEKVIDKGTSYKVNNQQTNVEDDYQAHSFVPYLLILLVILFVIEWEVQRRRGFTS</sequence>